<dbReference type="NCBIfam" id="TIGR00756">
    <property type="entry name" value="PPR"/>
    <property type="match status" value="5"/>
</dbReference>
<dbReference type="Pfam" id="PF20431">
    <property type="entry name" value="E_motif"/>
    <property type="match status" value="1"/>
</dbReference>
<sequence length="628" mass="70468">MQGITQLKRKFSESPYMYLYFCSTLAYHLAGQPFGLSSCIATLQSCAQQKNPSKGREIHCYMLRSGFLDTPSSITSLINMYSKCNQLCYAFRIFNTSTHYYNVFIYNAIIASFVAHGKTEKGIKLYQEMRDIGIIPDKFTFPCVLKGLSDAGNASEIKKVHGLVFKLELSLDVFIGSALVNCYLMFGLIHDAEMLFDRLSTRDVVLWNSMVNGYAQAGQFCKAMRVFREMCDIGISLSNFTVTGVLSVFAEMEHLENGKAMHGLVVKIGYDSCIPVCNALVNMYSKCKSMDDALVIFEMTVGKDLYSWNSVISAHESYGDYDTTLRLFKRMLRSGIKPDLVTVTSVLPACSNLAALSHGKAIHGHIIMDKNSYSTDDVLMNNALMDMYAKCGSMRDVLSVFKSMRNKDVASWSIMILGYAMYGYGNEALDFFKQMCETKYQPDMVTFIGVLSACSHSGFLTQGREFMAQMESLYGVTPTVEHYTCIVDMLGRANQLEEAYEVALSMPFKDNPVVWRALLAAARLHGNVDIAEVALRKVVELDPEHCGTYVLMSNAYVAAGRYEEVIDVRDLMRQKNVRKIPGCSWIELKDGIHAFINSDRTHPLINAIYAKLLLLTARLYEHGYVPGH</sequence>
<evidence type="ECO:0000256" key="1">
    <source>
        <dbReference type="ARBA" id="ARBA00022737"/>
    </source>
</evidence>
<dbReference type="AlphaFoldDB" id="A0AAN7GC49"/>
<proteinExistence type="predicted"/>
<dbReference type="PROSITE" id="PS51375">
    <property type="entry name" value="PPR"/>
    <property type="match status" value="5"/>
</dbReference>
<keyword evidence="1" id="KW-0677">Repeat</keyword>
<dbReference type="Proteomes" id="UP001345219">
    <property type="component" value="Chromosome 1"/>
</dbReference>
<feature type="repeat" description="PPR" evidence="2">
    <location>
        <begin position="304"/>
        <end position="338"/>
    </location>
</feature>
<evidence type="ECO:0000256" key="2">
    <source>
        <dbReference type="PROSITE-ProRule" id="PRU00708"/>
    </source>
</evidence>
<dbReference type="FunFam" id="1.25.40.10:FF:000627">
    <property type="entry name" value="Pentatricopeptide repeat-containing protein"/>
    <property type="match status" value="1"/>
</dbReference>
<dbReference type="InterPro" id="IPR046848">
    <property type="entry name" value="E_motif"/>
</dbReference>
<keyword evidence="4" id="KW-1185">Reference proteome</keyword>
<protein>
    <recommendedName>
        <fullName evidence="5">Pentatricopeptide repeat-containing protein</fullName>
    </recommendedName>
</protein>
<dbReference type="Pfam" id="PF13041">
    <property type="entry name" value="PPR_2"/>
    <property type="match status" value="4"/>
</dbReference>
<dbReference type="GO" id="GO:0009451">
    <property type="term" value="P:RNA modification"/>
    <property type="evidence" value="ECO:0007669"/>
    <property type="project" value="InterPro"/>
</dbReference>
<dbReference type="PANTHER" id="PTHR47926">
    <property type="entry name" value="PENTATRICOPEPTIDE REPEAT-CONTAINING PROTEIN"/>
    <property type="match status" value="1"/>
</dbReference>
<evidence type="ECO:0008006" key="5">
    <source>
        <dbReference type="Google" id="ProtNLM"/>
    </source>
</evidence>
<dbReference type="FunFam" id="1.25.40.10:FF:000305">
    <property type="entry name" value="Pentatricopeptide repeat-containing protein mitochondrial"/>
    <property type="match status" value="1"/>
</dbReference>
<feature type="repeat" description="PPR" evidence="2">
    <location>
        <begin position="102"/>
        <end position="136"/>
    </location>
</feature>
<evidence type="ECO:0000313" key="3">
    <source>
        <dbReference type="EMBL" id="KAK4742730.1"/>
    </source>
</evidence>
<feature type="repeat" description="PPR" evidence="2">
    <location>
        <begin position="377"/>
        <end position="407"/>
    </location>
</feature>
<organism evidence="3 4">
    <name type="scientific">Trapa incisa</name>
    <dbReference type="NCBI Taxonomy" id="236973"/>
    <lineage>
        <taxon>Eukaryota</taxon>
        <taxon>Viridiplantae</taxon>
        <taxon>Streptophyta</taxon>
        <taxon>Embryophyta</taxon>
        <taxon>Tracheophyta</taxon>
        <taxon>Spermatophyta</taxon>
        <taxon>Magnoliopsida</taxon>
        <taxon>eudicotyledons</taxon>
        <taxon>Gunneridae</taxon>
        <taxon>Pentapetalae</taxon>
        <taxon>rosids</taxon>
        <taxon>malvids</taxon>
        <taxon>Myrtales</taxon>
        <taxon>Lythraceae</taxon>
        <taxon>Trapa</taxon>
    </lineage>
</organism>
<dbReference type="InterPro" id="IPR046960">
    <property type="entry name" value="PPR_At4g14850-like_plant"/>
</dbReference>
<dbReference type="InterPro" id="IPR002885">
    <property type="entry name" value="PPR_rpt"/>
</dbReference>
<gene>
    <name evidence="3" type="ORF">SAY87_000731</name>
</gene>
<dbReference type="GO" id="GO:0003723">
    <property type="term" value="F:RNA binding"/>
    <property type="evidence" value="ECO:0007669"/>
    <property type="project" value="InterPro"/>
</dbReference>
<dbReference type="Pfam" id="PF01535">
    <property type="entry name" value="PPR"/>
    <property type="match status" value="2"/>
</dbReference>
<dbReference type="EMBL" id="JAXIOK010000023">
    <property type="protein sequence ID" value="KAK4742730.1"/>
    <property type="molecule type" value="Genomic_DNA"/>
</dbReference>
<accession>A0AAN7GC49</accession>
<feature type="repeat" description="PPR" evidence="2">
    <location>
        <begin position="408"/>
        <end position="442"/>
    </location>
</feature>
<reference evidence="3 4" key="1">
    <citation type="journal article" date="2023" name="Hortic Res">
        <title>Pangenome of water caltrop reveals structural variations and asymmetric subgenome divergence after allopolyploidization.</title>
        <authorList>
            <person name="Zhang X."/>
            <person name="Chen Y."/>
            <person name="Wang L."/>
            <person name="Yuan Y."/>
            <person name="Fang M."/>
            <person name="Shi L."/>
            <person name="Lu R."/>
            <person name="Comes H.P."/>
            <person name="Ma Y."/>
            <person name="Chen Y."/>
            <person name="Huang G."/>
            <person name="Zhou Y."/>
            <person name="Zheng Z."/>
            <person name="Qiu Y."/>
        </authorList>
    </citation>
    <scope>NUCLEOTIDE SEQUENCE [LARGE SCALE GENOMIC DNA]</scope>
    <source>
        <tissue evidence="3">Roots</tissue>
    </source>
</reference>
<evidence type="ECO:0000313" key="4">
    <source>
        <dbReference type="Proteomes" id="UP001345219"/>
    </source>
</evidence>
<feature type="repeat" description="PPR" evidence="2">
    <location>
        <begin position="203"/>
        <end position="237"/>
    </location>
</feature>
<dbReference type="Gene3D" id="1.25.40.10">
    <property type="entry name" value="Tetratricopeptide repeat domain"/>
    <property type="match status" value="4"/>
</dbReference>
<name>A0AAN7GC49_9MYRT</name>
<dbReference type="InterPro" id="IPR011990">
    <property type="entry name" value="TPR-like_helical_dom_sf"/>
</dbReference>
<dbReference type="SUPFAM" id="SSF48452">
    <property type="entry name" value="TPR-like"/>
    <property type="match status" value="1"/>
</dbReference>
<comment type="caution">
    <text evidence="3">The sequence shown here is derived from an EMBL/GenBank/DDBJ whole genome shotgun (WGS) entry which is preliminary data.</text>
</comment>